<evidence type="ECO:0000256" key="6">
    <source>
        <dbReference type="ARBA" id="ARBA00023098"/>
    </source>
</evidence>
<dbReference type="RefSeq" id="WP_290319103.1">
    <property type="nucleotide sequence ID" value="NZ_JAUFPN010000184.1"/>
</dbReference>
<dbReference type="NCBIfam" id="TIGR00531">
    <property type="entry name" value="BCCP"/>
    <property type="match status" value="1"/>
</dbReference>
<dbReference type="PANTHER" id="PTHR45266">
    <property type="entry name" value="OXALOACETATE DECARBOXYLASE ALPHA CHAIN"/>
    <property type="match status" value="1"/>
</dbReference>
<evidence type="ECO:0000313" key="12">
    <source>
        <dbReference type="Proteomes" id="UP001529369"/>
    </source>
</evidence>
<protein>
    <recommendedName>
        <fullName evidence="3 9">Biotin carboxyl carrier protein of acetyl-CoA carboxylase</fullName>
    </recommendedName>
</protein>
<dbReference type="PANTHER" id="PTHR45266:SF3">
    <property type="entry name" value="OXALOACETATE DECARBOXYLASE ALPHA CHAIN"/>
    <property type="match status" value="1"/>
</dbReference>
<dbReference type="InterPro" id="IPR001249">
    <property type="entry name" value="AcCoA_biotinCC"/>
</dbReference>
<sequence length="163" mass="17287">MSNGIQFDPEAIRALAQILRDTDLTEIELVEKDSRIRVARKPPAAAPQPMSWPVGMAPGMPHGAMVQADASPVVVPVVEAVPDAKHPGLVTSPMVGVAYLAPEPGQPPFVTLGAKVAQGQTLLLIEAMKTFNQIKAPRAGTVTRILIEPGTPVEYGEPLMIVE</sequence>
<evidence type="ECO:0000256" key="8">
    <source>
        <dbReference type="ARBA" id="ARBA00023267"/>
    </source>
</evidence>
<proteinExistence type="predicted"/>
<dbReference type="PROSITE" id="PS50968">
    <property type="entry name" value="BIOTINYL_LIPOYL"/>
    <property type="match status" value="1"/>
</dbReference>
<evidence type="ECO:0000313" key="11">
    <source>
        <dbReference type="EMBL" id="MDN3567099.1"/>
    </source>
</evidence>
<keyword evidence="6 9" id="KW-0443">Lipid metabolism</keyword>
<dbReference type="SUPFAM" id="SSF51230">
    <property type="entry name" value="Single hybrid motif"/>
    <property type="match status" value="1"/>
</dbReference>
<keyword evidence="8 9" id="KW-0092">Biotin</keyword>
<keyword evidence="11" id="KW-0436">Ligase</keyword>
<dbReference type="CDD" id="cd06850">
    <property type="entry name" value="biotinyl_domain"/>
    <property type="match status" value="1"/>
</dbReference>
<accession>A0ABT8ABA3</accession>
<gene>
    <name evidence="11" type="primary">accB</name>
    <name evidence="11" type="ORF">QWZ14_22195</name>
</gene>
<dbReference type="PRINTS" id="PR01071">
    <property type="entry name" value="ACOABIOTINCC"/>
</dbReference>
<dbReference type="InterPro" id="IPR000089">
    <property type="entry name" value="Biotin_lipoyl"/>
</dbReference>
<reference evidence="12" key="1">
    <citation type="journal article" date="2019" name="Int. J. Syst. Evol. Microbiol.">
        <title>The Global Catalogue of Microorganisms (GCM) 10K type strain sequencing project: providing services to taxonomists for standard genome sequencing and annotation.</title>
        <authorList>
            <consortium name="The Broad Institute Genomics Platform"/>
            <consortium name="The Broad Institute Genome Sequencing Center for Infectious Disease"/>
            <person name="Wu L."/>
            <person name="Ma J."/>
        </authorList>
    </citation>
    <scope>NUCLEOTIDE SEQUENCE [LARGE SCALE GENOMIC DNA]</scope>
    <source>
        <strain evidence="12">CECT 7131</strain>
    </source>
</reference>
<evidence type="ECO:0000259" key="10">
    <source>
        <dbReference type="PROSITE" id="PS50968"/>
    </source>
</evidence>
<feature type="domain" description="Lipoyl-binding" evidence="10">
    <location>
        <begin position="87"/>
        <end position="163"/>
    </location>
</feature>
<dbReference type="InterPro" id="IPR011053">
    <property type="entry name" value="Single_hybrid_motif"/>
</dbReference>
<dbReference type="EMBL" id="JAUFPN010000184">
    <property type="protein sequence ID" value="MDN3567099.1"/>
    <property type="molecule type" value="Genomic_DNA"/>
</dbReference>
<evidence type="ECO:0000256" key="2">
    <source>
        <dbReference type="ARBA" id="ARBA00005194"/>
    </source>
</evidence>
<dbReference type="Gene3D" id="2.40.50.100">
    <property type="match status" value="1"/>
</dbReference>
<evidence type="ECO:0000256" key="3">
    <source>
        <dbReference type="ARBA" id="ARBA00017562"/>
    </source>
</evidence>
<keyword evidence="5 9" id="KW-0276">Fatty acid metabolism</keyword>
<keyword evidence="12" id="KW-1185">Reference proteome</keyword>
<name>A0ABT8ABA3_9PROT</name>
<comment type="caution">
    <text evidence="11">The sequence shown here is derived from an EMBL/GenBank/DDBJ whole genome shotgun (WGS) entry which is preliminary data.</text>
</comment>
<dbReference type="Proteomes" id="UP001529369">
    <property type="component" value="Unassembled WGS sequence"/>
</dbReference>
<evidence type="ECO:0000256" key="9">
    <source>
        <dbReference type="RuleBase" id="RU364072"/>
    </source>
</evidence>
<comment type="pathway">
    <text evidence="2 9">Lipid metabolism; fatty acid biosynthesis.</text>
</comment>
<dbReference type="GO" id="GO:0003989">
    <property type="term" value="F:acetyl-CoA carboxylase activity"/>
    <property type="evidence" value="ECO:0007669"/>
    <property type="project" value="UniProtKB-EC"/>
</dbReference>
<evidence type="ECO:0000256" key="4">
    <source>
        <dbReference type="ARBA" id="ARBA00022516"/>
    </source>
</evidence>
<evidence type="ECO:0000256" key="5">
    <source>
        <dbReference type="ARBA" id="ARBA00022832"/>
    </source>
</evidence>
<keyword evidence="7 9" id="KW-0275">Fatty acid biosynthesis</keyword>
<dbReference type="PROSITE" id="PS00188">
    <property type="entry name" value="BIOTIN"/>
    <property type="match status" value="1"/>
</dbReference>
<organism evidence="11 12">
    <name type="scientific">Paeniroseomonas aquatica</name>
    <dbReference type="NCBI Taxonomy" id="373043"/>
    <lineage>
        <taxon>Bacteria</taxon>
        <taxon>Pseudomonadati</taxon>
        <taxon>Pseudomonadota</taxon>
        <taxon>Alphaproteobacteria</taxon>
        <taxon>Acetobacterales</taxon>
        <taxon>Acetobacteraceae</taxon>
        <taxon>Paeniroseomonas</taxon>
    </lineage>
</organism>
<evidence type="ECO:0000256" key="1">
    <source>
        <dbReference type="ARBA" id="ARBA00003761"/>
    </source>
</evidence>
<keyword evidence="4 9" id="KW-0444">Lipid biosynthesis</keyword>
<evidence type="ECO:0000256" key="7">
    <source>
        <dbReference type="ARBA" id="ARBA00023160"/>
    </source>
</evidence>
<dbReference type="InterPro" id="IPR001882">
    <property type="entry name" value="Biotin_BS"/>
</dbReference>
<dbReference type="Pfam" id="PF00364">
    <property type="entry name" value="Biotin_lipoyl"/>
    <property type="match status" value="1"/>
</dbReference>
<dbReference type="InterPro" id="IPR050709">
    <property type="entry name" value="Biotin_Carboxyl_Carrier/Decarb"/>
</dbReference>
<comment type="function">
    <text evidence="1 9">This protein is a component of the acetyl coenzyme A carboxylase complex; first, biotin carboxylase catalyzes the carboxylation of the carrier protein and then the transcarboxylase transfers the carboxyl group to form malonyl-CoA.</text>
</comment>